<dbReference type="GO" id="GO:0042803">
    <property type="term" value="F:protein homodimerization activity"/>
    <property type="evidence" value="ECO:0007669"/>
    <property type="project" value="TreeGrafter"/>
</dbReference>
<evidence type="ECO:0000256" key="3">
    <source>
        <dbReference type="ARBA" id="ARBA00022927"/>
    </source>
</evidence>
<dbReference type="Gene3D" id="1.10.10.570">
    <property type="entry name" value="Winged helix' DNA-binding domain. Chain C. Domain 1"/>
    <property type="match status" value="1"/>
</dbReference>
<dbReference type="Gene3D" id="1.10.10.10">
    <property type="entry name" value="Winged helix-like DNA-binding domain superfamily/Winged helix DNA-binding domain"/>
    <property type="match status" value="1"/>
</dbReference>
<dbReference type="SUPFAM" id="SSF46785">
    <property type="entry name" value="Winged helix' DNA-binding domain"/>
    <property type="match status" value="2"/>
</dbReference>
<dbReference type="InterPro" id="IPR036390">
    <property type="entry name" value="WH_DNA-bd_sf"/>
</dbReference>
<dbReference type="GO" id="GO:0000814">
    <property type="term" value="C:ESCRT II complex"/>
    <property type="evidence" value="ECO:0007669"/>
    <property type="project" value="InterPro"/>
</dbReference>
<accession>A0A8H4QGM6</accession>
<gene>
    <name evidence="4" type="ORF">D9613_007146</name>
</gene>
<dbReference type="InterPro" id="IPR008570">
    <property type="entry name" value="ESCRT-II_cplx_Vps25-sub"/>
</dbReference>
<organism evidence="4 5">
    <name type="scientific">Agrocybe pediades</name>
    <dbReference type="NCBI Taxonomy" id="84607"/>
    <lineage>
        <taxon>Eukaryota</taxon>
        <taxon>Fungi</taxon>
        <taxon>Dikarya</taxon>
        <taxon>Basidiomycota</taxon>
        <taxon>Agaricomycotina</taxon>
        <taxon>Agaricomycetes</taxon>
        <taxon>Agaricomycetidae</taxon>
        <taxon>Agaricales</taxon>
        <taxon>Agaricineae</taxon>
        <taxon>Strophariaceae</taxon>
        <taxon>Agrocybe</taxon>
    </lineage>
</organism>
<dbReference type="Proteomes" id="UP000521872">
    <property type="component" value="Unassembled WGS sequence"/>
</dbReference>
<keyword evidence="2" id="KW-0813">Transport</keyword>
<reference evidence="4 5" key="1">
    <citation type="submission" date="2019-12" db="EMBL/GenBank/DDBJ databases">
        <authorList>
            <person name="Floudas D."/>
            <person name="Bentzer J."/>
            <person name="Ahren D."/>
            <person name="Johansson T."/>
            <person name="Persson P."/>
            <person name="Tunlid A."/>
        </authorList>
    </citation>
    <scope>NUCLEOTIDE SEQUENCE [LARGE SCALE GENOMIC DNA]</scope>
    <source>
        <strain evidence="4 5">CBS 102.39</strain>
    </source>
</reference>
<dbReference type="GO" id="GO:0043328">
    <property type="term" value="P:protein transport to vacuole involved in ubiquitin-dependent protein catabolic process via the multivesicular body sorting pathway"/>
    <property type="evidence" value="ECO:0007669"/>
    <property type="project" value="TreeGrafter"/>
</dbReference>
<dbReference type="EMBL" id="JAACJL010000058">
    <property type="protein sequence ID" value="KAF4610614.1"/>
    <property type="molecule type" value="Genomic_DNA"/>
</dbReference>
<dbReference type="PANTHER" id="PTHR13149">
    <property type="entry name" value="VACUOLAR PROTEIN SORTING-ASSOCIATED PROTEIN VPS25"/>
    <property type="match status" value="1"/>
</dbReference>
<dbReference type="AlphaFoldDB" id="A0A8H4QGM6"/>
<dbReference type="Pfam" id="PF05871">
    <property type="entry name" value="ESCRT-II"/>
    <property type="match status" value="2"/>
</dbReference>
<name>A0A8H4QGM6_9AGAR</name>
<proteinExistence type="inferred from homology"/>
<keyword evidence="3" id="KW-0653">Protein transport</keyword>
<sequence>MSLSTHTTPSGFLLPSIHSAPAFFTEQPNPTTQSSATEQWTRLILTYARHRKLFVLRVEDAESTDSDWSEILRNERINRMFRLHLHAFQRSSSPVGRILPNHLSNIISNMVSKNLAAYEPPKQTRSALIFWRLPEEWAEILYDWVVSIGQLNTILTFYDITDPPVESPLTNIPVPLLRRAISILGKTGRSQMIAIADGEGVRFLARSK</sequence>
<dbReference type="InterPro" id="IPR036388">
    <property type="entry name" value="WH-like_DNA-bd_sf"/>
</dbReference>
<evidence type="ECO:0008006" key="6">
    <source>
        <dbReference type="Google" id="ProtNLM"/>
    </source>
</evidence>
<evidence type="ECO:0000313" key="5">
    <source>
        <dbReference type="Proteomes" id="UP000521872"/>
    </source>
</evidence>
<comment type="similarity">
    <text evidence="1">Belongs to the VPS25 family.</text>
</comment>
<dbReference type="PANTHER" id="PTHR13149:SF0">
    <property type="entry name" value="VACUOLAR PROTEIN-SORTING-ASSOCIATED PROTEIN 25"/>
    <property type="match status" value="1"/>
</dbReference>
<dbReference type="InterPro" id="IPR014041">
    <property type="entry name" value="ESCRT-II_cplx_Vps25-sub_N"/>
</dbReference>
<protein>
    <recommendedName>
        <fullName evidence="6">ESCRT-II complex vps25 subunit</fullName>
    </recommendedName>
</protein>
<evidence type="ECO:0000256" key="2">
    <source>
        <dbReference type="ARBA" id="ARBA00022448"/>
    </source>
</evidence>
<dbReference type="GO" id="GO:0005198">
    <property type="term" value="F:structural molecule activity"/>
    <property type="evidence" value="ECO:0007669"/>
    <property type="project" value="TreeGrafter"/>
</dbReference>
<evidence type="ECO:0000256" key="1">
    <source>
        <dbReference type="ARBA" id="ARBA00009674"/>
    </source>
</evidence>
<evidence type="ECO:0000313" key="4">
    <source>
        <dbReference type="EMBL" id="KAF4610614.1"/>
    </source>
</evidence>
<keyword evidence="5" id="KW-1185">Reference proteome</keyword>
<comment type="caution">
    <text evidence="4">The sequence shown here is derived from an EMBL/GenBank/DDBJ whole genome shotgun (WGS) entry which is preliminary data.</text>
</comment>